<dbReference type="Proteomes" id="UP000789375">
    <property type="component" value="Unassembled WGS sequence"/>
</dbReference>
<dbReference type="InterPro" id="IPR004331">
    <property type="entry name" value="SPX_dom"/>
</dbReference>
<feature type="transmembrane region" description="Helical" evidence="6">
    <location>
        <begin position="448"/>
        <end position="468"/>
    </location>
</feature>
<name>A0A9N8VDY2_FUNMO</name>
<dbReference type="GO" id="GO:0016036">
    <property type="term" value="P:cellular response to phosphate starvation"/>
    <property type="evidence" value="ECO:0007669"/>
    <property type="project" value="TreeGrafter"/>
</dbReference>
<dbReference type="PANTHER" id="PTHR10783:SF103">
    <property type="entry name" value="SOLUTE CARRIER FAMILY 53 MEMBER 1"/>
    <property type="match status" value="1"/>
</dbReference>
<feature type="transmembrane region" description="Helical" evidence="6">
    <location>
        <begin position="376"/>
        <end position="400"/>
    </location>
</feature>
<reference evidence="8" key="1">
    <citation type="submission" date="2021-06" db="EMBL/GenBank/DDBJ databases">
        <authorList>
            <person name="Kallberg Y."/>
            <person name="Tangrot J."/>
            <person name="Rosling A."/>
        </authorList>
    </citation>
    <scope>NUCLEOTIDE SEQUENCE</scope>
    <source>
        <strain evidence="8">87-6 pot B 2015</strain>
    </source>
</reference>
<evidence type="ECO:0000259" key="7">
    <source>
        <dbReference type="PROSITE" id="PS51382"/>
    </source>
</evidence>
<dbReference type="PANTHER" id="PTHR10783">
    <property type="entry name" value="XENOTROPIC AND POLYTROPIC RETROVIRUS RECEPTOR 1-RELATED"/>
    <property type="match status" value="1"/>
</dbReference>
<proteinExistence type="inferred from homology"/>
<dbReference type="AlphaFoldDB" id="A0A9N8VDY2"/>
<evidence type="ECO:0000256" key="6">
    <source>
        <dbReference type="SAM" id="Phobius"/>
    </source>
</evidence>
<dbReference type="GO" id="GO:0000822">
    <property type="term" value="F:inositol hexakisphosphate binding"/>
    <property type="evidence" value="ECO:0007669"/>
    <property type="project" value="TreeGrafter"/>
</dbReference>
<feature type="transmembrane region" description="Helical" evidence="6">
    <location>
        <begin position="323"/>
        <end position="348"/>
    </location>
</feature>
<evidence type="ECO:0000313" key="8">
    <source>
        <dbReference type="EMBL" id="CAG8449763.1"/>
    </source>
</evidence>
<dbReference type="EMBL" id="CAJVPP010000163">
    <property type="protein sequence ID" value="CAG8449763.1"/>
    <property type="molecule type" value="Genomic_DNA"/>
</dbReference>
<comment type="subcellular location">
    <subcellularLocation>
        <location evidence="1">Membrane</location>
        <topology evidence="1">Multi-pass membrane protein</topology>
    </subcellularLocation>
</comment>
<accession>A0A9N8VDY2</accession>
<keyword evidence="4 6" id="KW-1133">Transmembrane helix</keyword>
<gene>
    <name evidence="8" type="ORF">FMOSSE_LOCUS1430</name>
</gene>
<evidence type="ECO:0000256" key="3">
    <source>
        <dbReference type="ARBA" id="ARBA00022692"/>
    </source>
</evidence>
<organism evidence="8 9">
    <name type="scientific">Funneliformis mosseae</name>
    <name type="common">Endomycorrhizal fungus</name>
    <name type="synonym">Glomus mosseae</name>
    <dbReference type="NCBI Taxonomy" id="27381"/>
    <lineage>
        <taxon>Eukaryota</taxon>
        <taxon>Fungi</taxon>
        <taxon>Fungi incertae sedis</taxon>
        <taxon>Mucoromycota</taxon>
        <taxon>Glomeromycotina</taxon>
        <taxon>Glomeromycetes</taxon>
        <taxon>Glomerales</taxon>
        <taxon>Glomeraceae</taxon>
        <taxon>Funneliformis</taxon>
    </lineage>
</organism>
<dbReference type="GO" id="GO:0005886">
    <property type="term" value="C:plasma membrane"/>
    <property type="evidence" value="ECO:0007669"/>
    <property type="project" value="TreeGrafter"/>
</dbReference>
<dbReference type="InterPro" id="IPR004342">
    <property type="entry name" value="EXS_C"/>
</dbReference>
<keyword evidence="3 6" id="KW-0812">Transmembrane</keyword>
<evidence type="ECO:0000313" key="9">
    <source>
        <dbReference type="Proteomes" id="UP000789375"/>
    </source>
</evidence>
<dbReference type="PROSITE" id="PS51382">
    <property type="entry name" value="SPX"/>
    <property type="match status" value="1"/>
</dbReference>
<feature type="domain" description="SPX" evidence="7">
    <location>
        <begin position="1"/>
        <end position="309"/>
    </location>
</feature>
<sequence length="544" mass="63785">MKFEKHLQTEIAPEWRVKYIDYKALKRSLKTVYNAKIAREKEEKELMQSKFNTAGSSVFVEVPPQSYRNYKFGNYNENEIDVKKFPKNKEKLFPANHERGFSANNDKSKRNSIQSRTFTMNSLSDSVHDFFHKVSSALVTAQKSNSHQLSTPTHISSLETLMFEVEPEERLFFKAVDQELEKVDHFYETKEKDMLKHFDLLVQQYEILKSKKQKNVHADAWKASKSIVKQSIDYFGPEIISRRGSTVEEQFDYRTAKKRIKNAITERNGSKIYMPKVESFRFVKSNVTSKLLKDVEDFYVKHFEDGTNAQAIRKLRIPNNKHLTYYSSVLRVGLCLGLSIPCLIYSLVKAQNKHSFDKSDSDMEDDEFVSKIDLELYAAIAIPLILLLLIGVNMYAWIRFRINYKFIFELNPRNNLDYRQYLELPSIAFLSVSFIMFLGYTIHHEFRYPIIVLGCVCAIIFNPFRIFYYNARRWFIISMVRLLGSGILRVEFRDFFIADELNSLAYSIIMLQLFGCRNSKYKPINTSPWFTSRVIPFSSKLEAL</sequence>
<dbReference type="Pfam" id="PF03124">
    <property type="entry name" value="EXS"/>
    <property type="match status" value="1"/>
</dbReference>
<evidence type="ECO:0000256" key="5">
    <source>
        <dbReference type="ARBA" id="ARBA00023136"/>
    </source>
</evidence>
<comment type="similarity">
    <text evidence="2">Belongs to the SYG1 (TC 2.A.94) family.</text>
</comment>
<dbReference type="GO" id="GO:0006817">
    <property type="term" value="P:phosphate ion transport"/>
    <property type="evidence" value="ECO:0007669"/>
    <property type="project" value="TreeGrafter"/>
</dbReference>
<evidence type="ECO:0000256" key="1">
    <source>
        <dbReference type="ARBA" id="ARBA00004141"/>
    </source>
</evidence>
<keyword evidence="9" id="KW-1185">Reference proteome</keyword>
<evidence type="ECO:0000256" key="2">
    <source>
        <dbReference type="ARBA" id="ARBA00009665"/>
    </source>
</evidence>
<protein>
    <submittedName>
        <fullName evidence="8">11717_t:CDS:1</fullName>
    </submittedName>
</protein>
<dbReference type="Pfam" id="PF03105">
    <property type="entry name" value="SPX"/>
    <property type="match status" value="1"/>
</dbReference>
<comment type="caution">
    <text evidence="8">The sequence shown here is derived from an EMBL/GenBank/DDBJ whole genome shotgun (WGS) entry which is preliminary data.</text>
</comment>
<dbReference type="GO" id="GO:0005794">
    <property type="term" value="C:Golgi apparatus"/>
    <property type="evidence" value="ECO:0007669"/>
    <property type="project" value="TreeGrafter"/>
</dbReference>
<feature type="transmembrane region" description="Helical" evidence="6">
    <location>
        <begin position="421"/>
        <end position="442"/>
    </location>
</feature>
<evidence type="ECO:0000256" key="4">
    <source>
        <dbReference type="ARBA" id="ARBA00022989"/>
    </source>
</evidence>
<keyword evidence="5 6" id="KW-0472">Membrane</keyword>